<protein>
    <submittedName>
        <fullName evidence="2">Uncharacterized protein</fullName>
    </submittedName>
</protein>
<dbReference type="OrthoDB" id="9971930at2"/>
<comment type="caution">
    <text evidence="2">The sequence shown here is derived from an EMBL/GenBank/DDBJ whole genome shotgun (WGS) entry which is preliminary data.</text>
</comment>
<dbReference type="AlphaFoldDB" id="A0A418M630"/>
<keyword evidence="1" id="KW-0812">Transmembrane</keyword>
<gene>
    <name evidence="2" type="ORF">DYU11_18360</name>
</gene>
<keyword evidence="1" id="KW-0472">Membrane</keyword>
<dbReference type="Proteomes" id="UP000283523">
    <property type="component" value="Unassembled WGS sequence"/>
</dbReference>
<dbReference type="EMBL" id="QXED01000005">
    <property type="protein sequence ID" value="RIV21370.1"/>
    <property type="molecule type" value="Genomic_DNA"/>
</dbReference>
<dbReference type="RefSeq" id="WP_119669164.1">
    <property type="nucleotide sequence ID" value="NZ_QXED01000005.1"/>
</dbReference>
<keyword evidence="3" id="KW-1185">Reference proteome</keyword>
<organism evidence="2 3">
    <name type="scientific">Fibrisoma montanum</name>
    <dbReference type="NCBI Taxonomy" id="2305895"/>
    <lineage>
        <taxon>Bacteria</taxon>
        <taxon>Pseudomonadati</taxon>
        <taxon>Bacteroidota</taxon>
        <taxon>Cytophagia</taxon>
        <taxon>Cytophagales</taxon>
        <taxon>Spirosomataceae</taxon>
        <taxon>Fibrisoma</taxon>
    </lineage>
</organism>
<proteinExistence type="predicted"/>
<evidence type="ECO:0000313" key="2">
    <source>
        <dbReference type="EMBL" id="RIV21370.1"/>
    </source>
</evidence>
<evidence type="ECO:0000256" key="1">
    <source>
        <dbReference type="SAM" id="Phobius"/>
    </source>
</evidence>
<keyword evidence="1" id="KW-1133">Transmembrane helix</keyword>
<name>A0A418M630_9BACT</name>
<feature type="transmembrane region" description="Helical" evidence="1">
    <location>
        <begin position="134"/>
        <end position="160"/>
    </location>
</feature>
<accession>A0A418M630</accession>
<sequence length="167" mass="18785">MKTERIGYTIANILLLALALLLVLAMNSCMTYKRAVRKYAHMAKDSVEVTTTVPIVIHDTLTIPGDTVTLSVQTDTTYLYKVVEGKRAKLTFERSKGLTRLTAEAKPDTVIRVISRTKTIRQKCPPVAQFGVAAWYRVGFFVALALLVLTLLFVLFTYIFRISIARR</sequence>
<reference evidence="2 3" key="1">
    <citation type="submission" date="2018-08" db="EMBL/GenBank/DDBJ databases">
        <title>Fibrisoma montanum sp. nov., isolated from Danxia mountain soil.</title>
        <authorList>
            <person name="Huang Y."/>
        </authorList>
    </citation>
    <scope>NUCLEOTIDE SEQUENCE [LARGE SCALE GENOMIC DNA]</scope>
    <source>
        <strain evidence="2 3">HYT19</strain>
    </source>
</reference>
<evidence type="ECO:0000313" key="3">
    <source>
        <dbReference type="Proteomes" id="UP000283523"/>
    </source>
</evidence>